<reference evidence="3 4" key="1">
    <citation type="submission" date="2016-11" db="EMBL/GenBank/DDBJ databases">
        <title>Study of marine rhodopsin-containing bacteria.</title>
        <authorList>
            <person name="Yoshizawa S."/>
            <person name="Kumagai Y."/>
            <person name="Kogure K."/>
        </authorList>
    </citation>
    <scope>NUCLEOTIDE SEQUENCE [LARGE SCALE GENOMIC DNA]</scope>
    <source>
        <strain evidence="3 4">SAORIC-28</strain>
    </source>
</reference>
<feature type="region of interest" description="Disordered" evidence="1">
    <location>
        <begin position="56"/>
        <end position="75"/>
    </location>
</feature>
<name>A0A271IVV3_9BACT</name>
<evidence type="ECO:0000313" key="4">
    <source>
        <dbReference type="Proteomes" id="UP000216339"/>
    </source>
</evidence>
<dbReference type="OrthoDB" id="780865at2"/>
<evidence type="ECO:0000256" key="2">
    <source>
        <dbReference type="SAM" id="SignalP"/>
    </source>
</evidence>
<accession>A0A271IVV3</accession>
<evidence type="ECO:0000256" key="1">
    <source>
        <dbReference type="SAM" id="MobiDB-lite"/>
    </source>
</evidence>
<feature type="signal peptide" evidence="2">
    <location>
        <begin position="1"/>
        <end position="29"/>
    </location>
</feature>
<feature type="chain" id="PRO_5012131191" evidence="2">
    <location>
        <begin position="30"/>
        <end position="744"/>
    </location>
</feature>
<comment type="caution">
    <text evidence="3">The sequence shown here is derived from an EMBL/GenBank/DDBJ whole genome shotgun (WGS) entry which is preliminary data.</text>
</comment>
<dbReference type="RefSeq" id="WP_095508685.1">
    <property type="nucleotide sequence ID" value="NZ_MQWD01000001.1"/>
</dbReference>
<dbReference type="Proteomes" id="UP000216339">
    <property type="component" value="Unassembled WGS sequence"/>
</dbReference>
<organism evidence="3 4">
    <name type="scientific">Rubrivirga marina</name>
    <dbReference type="NCBI Taxonomy" id="1196024"/>
    <lineage>
        <taxon>Bacteria</taxon>
        <taxon>Pseudomonadati</taxon>
        <taxon>Rhodothermota</taxon>
        <taxon>Rhodothermia</taxon>
        <taxon>Rhodothermales</taxon>
        <taxon>Rubricoccaceae</taxon>
        <taxon>Rubrivirga</taxon>
    </lineage>
</organism>
<keyword evidence="4" id="KW-1185">Reference proteome</keyword>
<keyword evidence="2" id="KW-0732">Signal</keyword>
<proteinExistence type="predicted"/>
<dbReference type="AlphaFoldDB" id="A0A271IVV3"/>
<dbReference type="EMBL" id="MQWD01000001">
    <property type="protein sequence ID" value="PAP75058.1"/>
    <property type="molecule type" value="Genomic_DNA"/>
</dbReference>
<sequence>MRTLHLVAALAVALIAAFAGLVSPPSAPAASGRPAPLPVPLAGPLVAGPTAAASAARAHDGRAGGSDFHAAGSAGTGQDRIIAGTAKSIYVSTSGLVETIEAEVRFRHTETDEMIETYRLLDGSAVWTASGQSGSCEYSGSRTISLQPDGDQRVSGQVFVNTADSTYDAGLLVDLLGLGVKGTRTCETPSGTQVYEHTASALGQVLKSFSTTEEFYIRNGVLEGENVEWPSQTIPQLHYEWRLTWQGAPQEVELIVEPDGYATWLPEAGADEAAEGNSIAVAARLRSAGGEPVQAARFRFELVGTSREPGVSMNYPRPSLARTTLDLKLTAVTNETARDGEDGQWIEAGPGTDAAADVTSYDWGGWTALRVTATLPGGREIVGHLIGEPGVEAVPLPKRAPGSLVADAWKARVGGGGDADDLDALPEGDGHAGDGLTLYQEYRGFVENGRHFRADPRRKDLMVLNTIGGTVAEGILLFEAITGLAVHHQFMWWELDDTRVVNPNRAAGPHAVVQHGLWLRQVTSGPGGAAGTGPGTPRHTRHIDLADYGYATALPNEPAVDRRYRLAHVAHELLHGVNVWHHGERDEWGARWLVKLGPDGQPARTDDGSYVFRDGSGRDLDVRYEQGGPFMPVLAQFPDVGRPGVEVFVGYDHGQHSGDDDCVMRYKVAEISAESPATTLRYWNATPQHVGLGLCRLAAGTGANAPGHAPRPRYGDADANAPGRRVRGGCTHQLCVSDAHTHPR</sequence>
<protein>
    <submittedName>
        <fullName evidence="3">Uncharacterized protein</fullName>
    </submittedName>
</protein>
<evidence type="ECO:0000313" key="3">
    <source>
        <dbReference type="EMBL" id="PAP75058.1"/>
    </source>
</evidence>
<gene>
    <name evidence="3" type="ORF">BSZ37_00630</name>
</gene>